<reference evidence="1 2" key="1">
    <citation type="submission" date="2015-11" db="EMBL/GenBank/DDBJ databases">
        <title>Expanding the genomic diversity of Burkholderia species for the development of highly accurate diagnostics.</title>
        <authorList>
            <person name="Sahl J."/>
            <person name="Keim P."/>
            <person name="Wagner D."/>
        </authorList>
    </citation>
    <scope>NUCLEOTIDE SEQUENCE [LARGE SCALE GENOMIC DNA]</scope>
    <source>
        <strain evidence="1 2">MSMB1808WGS</strain>
    </source>
</reference>
<gene>
    <name evidence="1" type="ORF">WJ96_06110</name>
</gene>
<keyword evidence="2" id="KW-1185">Reference proteome</keyword>
<dbReference type="AlphaFoldDB" id="A0AAW3MW29"/>
<proteinExistence type="predicted"/>
<accession>A0AAW3MW29</accession>
<comment type="caution">
    <text evidence="1">The sequence shown here is derived from an EMBL/GenBank/DDBJ whole genome shotgun (WGS) entry which is preliminary data.</text>
</comment>
<name>A0AAW3MW29_9BURK</name>
<organism evidence="1 2">
    <name type="scientific">Burkholderia ubonensis</name>
    <dbReference type="NCBI Taxonomy" id="101571"/>
    <lineage>
        <taxon>Bacteria</taxon>
        <taxon>Pseudomonadati</taxon>
        <taxon>Pseudomonadota</taxon>
        <taxon>Betaproteobacteria</taxon>
        <taxon>Burkholderiales</taxon>
        <taxon>Burkholderiaceae</taxon>
        <taxon>Burkholderia</taxon>
        <taxon>Burkholderia cepacia complex</taxon>
    </lineage>
</organism>
<protein>
    <submittedName>
        <fullName evidence="1">Uncharacterized protein</fullName>
    </submittedName>
</protein>
<dbReference type="RefSeq" id="WP_059925188.1">
    <property type="nucleotide sequence ID" value="NZ_LPBG01000047.1"/>
</dbReference>
<dbReference type="Proteomes" id="UP000056453">
    <property type="component" value="Unassembled WGS sequence"/>
</dbReference>
<dbReference type="EMBL" id="LPBJ01000047">
    <property type="protein sequence ID" value="KVP98143.1"/>
    <property type="molecule type" value="Genomic_DNA"/>
</dbReference>
<sequence length="159" mass="17367">MQLTSPIDAVARAIHHAAFVAIPDIHYRKRELSAMKGWSAEQRMDAMRNNTVPETDAVRRPDATECEVFAMFAQTWGSTALGFGGIGGAAMTPAYTVIVAGPNGHLAVYWAGRFAYLIDPAKQTEKQRKALQEDLGNRWTVGIFEAASRYGTVLSHGDV</sequence>
<evidence type="ECO:0000313" key="2">
    <source>
        <dbReference type="Proteomes" id="UP000056453"/>
    </source>
</evidence>
<evidence type="ECO:0000313" key="1">
    <source>
        <dbReference type="EMBL" id="KVP98143.1"/>
    </source>
</evidence>